<name>A0ABV8SN88_9GAMM</name>
<evidence type="ECO:0000313" key="3">
    <source>
        <dbReference type="Proteomes" id="UP001595904"/>
    </source>
</evidence>
<keyword evidence="3" id="KW-1185">Reference proteome</keyword>
<evidence type="ECO:0000256" key="1">
    <source>
        <dbReference type="SAM" id="Phobius"/>
    </source>
</evidence>
<dbReference type="Proteomes" id="UP001595904">
    <property type="component" value="Unassembled WGS sequence"/>
</dbReference>
<feature type="transmembrane region" description="Helical" evidence="1">
    <location>
        <begin position="6"/>
        <end position="33"/>
    </location>
</feature>
<sequence length="77" mass="8103">MIQTTLTLFGASAVIAAAIVFVCRPVLVAALDAMRNAELPIARMLIIAIWAFVVVATILWVVSTAAVALHSQGELPT</sequence>
<keyword evidence="1" id="KW-0472">Membrane</keyword>
<keyword evidence="1" id="KW-1133">Transmembrane helix</keyword>
<dbReference type="RefSeq" id="WP_380596154.1">
    <property type="nucleotide sequence ID" value="NZ_JBHSDU010000003.1"/>
</dbReference>
<gene>
    <name evidence="2" type="ORF">ACFPN2_08375</name>
</gene>
<reference evidence="3" key="1">
    <citation type="journal article" date="2019" name="Int. J. Syst. Evol. Microbiol.">
        <title>The Global Catalogue of Microorganisms (GCM) 10K type strain sequencing project: providing services to taxonomists for standard genome sequencing and annotation.</title>
        <authorList>
            <consortium name="The Broad Institute Genomics Platform"/>
            <consortium name="The Broad Institute Genome Sequencing Center for Infectious Disease"/>
            <person name="Wu L."/>
            <person name="Ma J."/>
        </authorList>
    </citation>
    <scope>NUCLEOTIDE SEQUENCE [LARGE SCALE GENOMIC DNA]</scope>
    <source>
        <strain evidence="3">CGMCC 1.10759</strain>
    </source>
</reference>
<accession>A0ABV8SN88</accession>
<feature type="transmembrane region" description="Helical" evidence="1">
    <location>
        <begin position="45"/>
        <end position="69"/>
    </location>
</feature>
<comment type="caution">
    <text evidence="2">The sequence shown here is derived from an EMBL/GenBank/DDBJ whole genome shotgun (WGS) entry which is preliminary data.</text>
</comment>
<keyword evidence="1" id="KW-0812">Transmembrane</keyword>
<organism evidence="2 3">
    <name type="scientific">Steroidobacter flavus</name>
    <dbReference type="NCBI Taxonomy" id="1842136"/>
    <lineage>
        <taxon>Bacteria</taxon>
        <taxon>Pseudomonadati</taxon>
        <taxon>Pseudomonadota</taxon>
        <taxon>Gammaproteobacteria</taxon>
        <taxon>Steroidobacterales</taxon>
        <taxon>Steroidobacteraceae</taxon>
        <taxon>Steroidobacter</taxon>
    </lineage>
</organism>
<protein>
    <submittedName>
        <fullName evidence="2">Uncharacterized protein</fullName>
    </submittedName>
</protein>
<evidence type="ECO:0000313" key="2">
    <source>
        <dbReference type="EMBL" id="MFC4309091.1"/>
    </source>
</evidence>
<dbReference type="EMBL" id="JBHSDU010000003">
    <property type="protein sequence ID" value="MFC4309091.1"/>
    <property type="molecule type" value="Genomic_DNA"/>
</dbReference>
<proteinExistence type="predicted"/>